<dbReference type="Proteomes" id="UP000292082">
    <property type="component" value="Unassembled WGS sequence"/>
</dbReference>
<dbReference type="AlphaFoldDB" id="A0A4Q9PPW7"/>
<feature type="compositionally biased region" description="Low complexity" evidence="1">
    <location>
        <begin position="212"/>
        <end position="229"/>
    </location>
</feature>
<dbReference type="EMBL" id="ML145152">
    <property type="protein sequence ID" value="TBU56402.1"/>
    <property type="molecule type" value="Genomic_DNA"/>
</dbReference>
<feature type="region of interest" description="Disordered" evidence="1">
    <location>
        <begin position="165"/>
        <end position="267"/>
    </location>
</feature>
<feature type="compositionally biased region" description="Basic and acidic residues" evidence="1">
    <location>
        <begin position="179"/>
        <end position="202"/>
    </location>
</feature>
<keyword evidence="2" id="KW-0812">Transmembrane</keyword>
<proteinExistence type="predicted"/>
<feature type="transmembrane region" description="Helical" evidence="2">
    <location>
        <begin position="36"/>
        <end position="59"/>
    </location>
</feature>
<evidence type="ECO:0000313" key="3">
    <source>
        <dbReference type="EMBL" id="TBU56402.1"/>
    </source>
</evidence>
<name>A0A4Q9PPW7_9APHY</name>
<organism evidence="3 4">
    <name type="scientific">Dichomitus squalens</name>
    <dbReference type="NCBI Taxonomy" id="114155"/>
    <lineage>
        <taxon>Eukaryota</taxon>
        <taxon>Fungi</taxon>
        <taxon>Dikarya</taxon>
        <taxon>Basidiomycota</taxon>
        <taxon>Agaricomycotina</taxon>
        <taxon>Agaricomycetes</taxon>
        <taxon>Polyporales</taxon>
        <taxon>Polyporaceae</taxon>
        <taxon>Dichomitus</taxon>
    </lineage>
</organism>
<evidence type="ECO:0000313" key="4">
    <source>
        <dbReference type="Proteomes" id="UP000292082"/>
    </source>
</evidence>
<keyword evidence="2" id="KW-0472">Membrane</keyword>
<keyword evidence="4" id="KW-1185">Reference proteome</keyword>
<protein>
    <submittedName>
        <fullName evidence="3">Uncharacterized protein</fullName>
    </submittedName>
</protein>
<evidence type="ECO:0000256" key="2">
    <source>
        <dbReference type="SAM" id="Phobius"/>
    </source>
</evidence>
<gene>
    <name evidence="3" type="ORF">BD310DRAFT_882739</name>
</gene>
<accession>A0A4Q9PPW7</accession>
<evidence type="ECO:0000256" key="1">
    <source>
        <dbReference type="SAM" id="MobiDB-lite"/>
    </source>
</evidence>
<keyword evidence="2" id="KW-1133">Transmembrane helix</keyword>
<reference evidence="3 4" key="1">
    <citation type="submission" date="2019-01" db="EMBL/GenBank/DDBJ databases">
        <title>Draft genome sequences of three monokaryotic isolates of the white-rot basidiomycete fungus Dichomitus squalens.</title>
        <authorList>
            <consortium name="DOE Joint Genome Institute"/>
            <person name="Lopez S.C."/>
            <person name="Andreopoulos B."/>
            <person name="Pangilinan J."/>
            <person name="Lipzen A."/>
            <person name="Riley R."/>
            <person name="Ahrendt S."/>
            <person name="Ng V."/>
            <person name="Barry K."/>
            <person name="Daum C."/>
            <person name="Grigoriev I.V."/>
            <person name="Hilden K.S."/>
            <person name="Makela M.R."/>
            <person name="de Vries R.P."/>
        </authorList>
    </citation>
    <scope>NUCLEOTIDE SEQUENCE [LARGE SCALE GENOMIC DNA]</scope>
    <source>
        <strain evidence="3 4">CBS 464.89</strain>
    </source>
</reference>
<sequence length="267" mass="28310">MSLSSLPHTIWHLYVDNLVNYKADSWVHSIAYTCRLLAFALIVPFILLTLLDVASYLIARTLGVIDETKASTSGENDHHVHADTAPGTLHLAHQPRIVIQEDVDTARAAATPLPEGDDDTLNLKLSGVDTFSPAPSQPGSPTLQRREFMQHQYAHYGSGTSLYDRGGLAGLPHPSFASHDARGGRPEKPRADGARDGDRNTRAGDGTTSPRGPSGHSPASSNGSSGEESYAILDRDAGSGTEDAGTVVLRRRTRQTGTAPGAGDGAE</sequence>